<comment type="caution">
    <text evidence="2">The sequence shown here is derived from an EMBL/GenBank/DDBJ whole genome shotgun (WGS) entry which is preliminary data.</text>
</comment>
<organism evidence="2 3">
    <name type="scientific">Georgenia halotolerans</name>
    <dbReference type="NCBI Taxonomy" id="3028317"/>
    <lineage>
        <taxon>Bacteria</taxon>
        <taxon>Bacillati</taxon>
        <taxon>Actinomycetota</taxon>
        <taxon>Actinomycetes</taxon>
        <taxon>Micrococcales</taxon>
        <taxon>Bogoriellaceae</taxon>
        <taxon>Georgenia</taxon>
    </lineage>
</organism>
<feature type="transmembrane region" description="Helical" evidence="1">
    <location>
        <begin position="41"/>
        <end position="62"/>
    </location>
</feature>
<dbReference type="EMBL" id="JARACI010000654">
    <property type="protein sequence ID" value="MDD9205783.1"/>
    <property type="molecule type" value="Genomic_DNA"/>
</dbReference>
<accession>A0ABT5TVQ6</accession>
<evidence type="ECO:0000256" key="1">
    <source>
        <dbReference type="SAM" id="Phobius"/>
    </source>
</evidence>
<dbReference type="InterPro" id="IPR025445">
    <property type="entry name" value="DUF4191"/>
</dbReference>
<keyword evidence="3" id="KW-1185">Reference proteome</keyword>
<reference evidence="2" key="1">
    <citation type="submission" date="2023-02" db="EMBL/GenBank/DDBJ databases">
        <title>Georgenia sp.10Sc9-8, isolated from a soil sample collected from the Taklamakan desert.</title>
        <authorList>
            <person name="Liu S."/>
        </authorList>
    </citation>
    <scope>NUCLEOTIDE SEQUENCE</scope>
    <source>
        <strain evidence="2">10Sc9-8</strain>
    </source>
</reference>
<proteinExistence type="predicted"/>
<evidence type="ECO:0000313" key="2">
    <source>
        <dbReference type="EMBL" id="MDD9205783.1"/>
    </source>
</evidence>
<feature type="transmembrane region" description="Helical" evidence="1">
    <location>
        <begin position="68"/>
        <end position="88"/>
    </location>
</feature>
<dbReference type="Pfam" id="PF13829">
    <property type="entry name" value="DUF4191"/>
    <property type="match status" value="1"/>
</dbReference>
<evidence type="ECO:0000313" key="3">
    <source>
        <dbReference type="Proteomes" id="UP001165561"/>
    </source>
</evidence>
<name>A0ABT5TVQ6_9MICO</name>
<protein>
    <submittedName>
        <fullName evidence="2">DUF4191 domain-containing protein</fullName>
    </submittedName>
</protein>
<sequence length="242" mass="26724">MARKKSSTDAGVTGAAPAPKKKRWYHNLVEAYRMTRQVKPAIGWMMLGAAVGVMVLAIAIGLWVGHPIYLGLFGLTVAVLVAMSILAFHARRAGYAQIEGRPGAVGAVLGQIKRGWDIEQEPVAINPRTQDLVYRLVGRPGIVLISEGPPHRVQRMLKDEERKVSRVAPNVTVHRLQCGREEGQIPLPRLENRLRKLPRVLTNAEVTQVAKRLRALGAARMPIPKGVDPMRARPDRKGMRGR</sequence>
<keyword evidence="1" id="KW-0472">Membrane</keyword>
<keyword evidence="1" id="KW-1133">Transmembrane helix</keyword>
<gene>
    <name evidence="2" type="ORF">PU560_04785</name>
</gene>
<keyword evidence="1" id="KW-0812">Transmembrane</keyword>
<dbReference type="Proteomes" id="UP001165561">
    <property type="component" value="Unassembled WGS sequence"/>
</dbReference>